<protein>
    <recommendedName>
        <fullName evidence="1">PiggyBac transposable element-derived protein domain-containing protein</fullName>
    </recommendedName>
</protein>
<dbReference type="InterPro" id="IPR029526">
    <property type="entry name" value="PGBD"/>
</dbReference>
<proteinExistence type="predicted"/>
<comment type="caution">
    <text evidence="2">The sequence shown here is derived from an EMBL/GenBank/DDBJ whole genome shotgun (WGS) entry which is preliminary data.</text>
</comment>
<gene>
    <name evidence="2" type="ORF">SPARVUS_LOCUS11070948</name>
</gene>
<name>A0ABN9F4B8_9NEOB</name>
<reference evidence="2" key="1">
    <citation type="submission" date="2023-05" db="EMBL/GenBank/DDBJ databases">
        <authorList>
            <person name="Stuckert A."/>
        </authorList>
    </citation>
    <scope>NUCLEOTIDE SEQUENCE</scope>
</reference>
<keyword evidence="3" id="KW-1185">Reference proteome</keyword>
<accession>A0ABN9F4B8</accession>
<sequence length="193" mass="22082">MATSSVLTLLEPLLNQGYCVTTDNFYTSPELYEVLIKNKTDAYGTVKSNRRGMPSTFAQKQLKTGEMVAWQKGKMMAMRWRDKKDVCLMSTVHNLSTGMVHTRGAKDVLKPQLVIDYNNTMGGVDRADQAMTFYPAMRKQQKKIIRRYSGIFLNNAFGTRTSFTEQRVTSLLFILSLSGRWLSRFLSTTKRHQ</sequence>
<dbReference type="PANTHER" id="PTHR46599">
    <property type="entry name" value="PIGGYBAC TRANSPOSABLE ELEMENT-DERIVED PROTEIN 4"/>
    <property type="match status" value="1"/>
</dbReference>
<evidence type="ECO:0000313" key="3">
    <source>
        <dbReference type="Proteomes" id="UP001162483"/>
    </source>
</evidence>
<dbReference type="EMBL" id="CATNWA010016185">
    <property type="protein sequence ID" value="CAI9590647.1"/>
    <property type="molecule type" value="Genomic_DNA"/>
</dbReference>
<dbReference type="Proteomes" id="UP001162483">
    <property type="component" value="Unassembled WGS sequence"/>
</dbReference>
<evidence type="ECO:0000313" key="2">
    <source>
        <dbReference type="EMBL" id="CAI9590647.1"/>
    </source>
</evidence>
<evidence type="ECO:0000259" key="1">
    <source>
        <dbReference type="Pfam" id="PF13843"/>
    </source>
</evidence>
<dbReference type="Pfam" id="PF13843">
    <property type="entry name" value="DDE_Tnp_1_7"/>
    <property type="match status" value="1"/>
</dbReference>
<dbReference type="PANTHER" id="PTHR46599:SF3">
    <property type="entry name" value="PIGGYBAC TRANSPOSABLE ELEMENT-DERIVED PROTEIN 4"/>
    <property type="match status" value="1"/>
</dbReference>
<feature type="domain" description="PiggyBac transposable element-derived protein" evidence="1">
    <location>
        <begin position="3"/>
        <end position="157"/>
    </location>
</feature>
<organism evidence="2 3">
    <name type="scientific">Staurois parvus</name>
    <dbReference type="NCBI Taxonomy" id="386267"/>
    <lineage>
        <taxon>Eukaryota</taxon>
        <taxon>Metazoa</taxon>
        <taxon>Chordata</taxon>
        <taxon>Craniata</taxon>
        <taxon>Vertebrata</taxon>
        <taxon>Euteleostomi</taxon>
        <taxon>Amphibia</taxon>
        <taxon>Batrachia</taxon>
        <taxon>Anura</taxon>
        <taxon>Neobatrachia</taxon>
        <taxon>Ranoidea</taxon>
        <taxon>Ranidae</taxon>
        <taxon>Staurois</taxon>
    </lineage>
</organism>